<dbReference type="InterPro" id="IPR027417">
    <property type="entry name" value="P-loop_NTPase"/>
</dbReference>
<protein>
    <submittedName>
        <fullName evidence="3">Tetratricopeptide repeat-containing protein</fullName>
    </submittedName>
</protein>
<dbReference type="Pfam" id="PF24883">
    <property type="entry name" value="NPHP3_N"/>
    <property type="match status" value="1"/>
</dbReference>
<name>A0A1H7IV89_9PROT</name>
<dbReference type="STRING" id="1233.SAMN05216387_102289"/>
<dbReference type="Pfam" id="PF13424">
    <property type="entry name" value="TPR_12"/>
    <property type="match status" value="1"/>
</dbReference>
<dbReference type="PANTHER" id="PTHR46082">
    <property type="entry name" value="ATP/GTP-BINDING PROTEIN-RELATED"/>
    <property type="match status" value="1"/>
</dbReference>
<organism evidence="3 4">
    <name type="scientific">Nitrosovibrio tenuis</name>
    <dbReference type="NCBI Taxonomy" id="1233"/>
    <lineage>
        <taxon>Bacteria</taxon>
        <taxon>Pseudomonadati</taxon>
        <taxon>Pseudomonadota</taxon>
        <taxon>Betaproteobacteria</taxon>
        <taxon>Nitrosomonadales</taxon>
        <taxon>Nitrosomonadaceae</taxon>
        <taxon>Nitrosovibrio</taxon>
    </lineage>
</organism>
<proteinExistence type="predicted"/>
<dbReference type="Pfam" id="PF13374">
    <property type="entry name" value="TPR_10"/>
    <property type="match status" value="6"/>
</dbReference>
<dbReference type="InterPro" id="IPR056884">
    <property type="entry name" value="NPHP3-like_N"/>
</dbReference>
<evidence type="ECO:0000313" key="4">
    <source>
        <dbReference type="Proteomes" id="UP000198620"/>
    </source>
</evidence>
<dbReference type="EMBL" id="FOBH01000002">
    <property type="protein sequence ID" value="SEK65570.1"/>
    <property type="molecule type" value="Genomic_DNA"/>
</dbReference>
<dbReference type="RefSeq" id="WP_090827373.1">
    <property type="nucleotide sequence ID" value="NZ_FOBH01000002.1"/>
</dbReference>
<dbReference type="Gene3D" id="1.25.40.10">
    <property type="entry name" value="Tetratricopeptide repeat domain"/>
    <property type="match status" value="3"/>
</dbReference>
<dbReference type="AlphaFoldDB" id="A0A1H7IV89"/>
<dbReference type="Gene3D" id="3.40.50.300">
    <property type="entry name" value="P-loop containing nucleotide triphosphate hydrolases"/>
    <property type="match status" value="1"/>
</dbReference>
<dbReference type="SUPFAM" id="SSF48452">
    <property type="entry name" value="TPR-like"/>
    <property type="match status" value="3"/>
</dbReference>
<dbReference type="SUPFAM" id="SSF52540">
    <property type="entry name" value="P-loop containing nucleoside triphosphate hydrolases"/>
    <property type="match status" value="2"/>
</dbReference>
<dbReference type="Gene3D" id="3.40.50.1460">
    <property type="match status" value="1"/>
</dbReference>
<sequence length="1066" mass="116472">MSERRVLVIASQCEALGQLGFLPQVAEELHKVMIDPERGACMPALDTGGLLIDPSVKETKDAIRKAYWRAAKDEATLFIAYIGHGEKADEDFYLLPRDAENPPDSDTAVHLTNLIKEAHKKAVGQVDGLAVLVDACYSGQAGFGAAQSWVRGLGGMLRFEVLTASADRPAANGCFSRSLTSLLRDGISAVPSEHLHCVNLRPLIKKQCPNQEPQNPAYNPDETLWLAKNAGAIREPWAQTPLADEIQRLTRAYQFTPALSDVVALSLEQRCVAVIGDAGTGKSALAAALAWPNAAKGQVPAGFVHAIALLTEATTPRELAKTLTEQLARSVKGFKNAQQSFVRDTPYEEQQKLDTLERQLLGPLTWLARQPGQVDDVRVAVDALDRLATGARGSVMEMLNELGNLNFVHLLVTARPDTDLPSQASSYVLGPAPDEKVQQYLEQRKIPRARQTEVMEAAGGSWLVVRMLADLLCERPEAPIGAGQLVLADIYEEMLARGSTDDDKNLRRVLGILAAAGAGPLLPLVLLCKANGMLGGPESPPLVRDQLVRLRGLAVRAAAGTEEEHAGLFHQTLADHVAGRLPEENLAAHRALATSIEALVPIGSPGSSPVDLTDAVQRYAFEREAEHLWTLGDVDRALASLSARTSPVPRDNLRRWQLWLLRVEAQFGSDHAITFTIRNNIAHLTAECGDTSKALRLFEKLLPDQERLLGPDHPDTFKTRNNISYAIGIGGNIHEALTLAKTLLPRQESVLGSYHPLTLTVRNNIAQWTGECGHAREALQLLKTLLPDQERVLGVDHPDVLRTRNNIALWAGGSGDPHEALRLFQALLPDQERVLGHDHPVTLTIRNNIAHFTGECGNAQEALRLFKALLPDQERVLGQDHVDTFRTRGNIALWTGNGGNPREALNLSETLLRNQERVLGADHPNTLTIRNNIASWTGECGNVQKALRLFEALLADQKRVLGPDHPDVMTTLNNLATWTSKSGDPREALRLFQALLSDEERMLGPTHPTTLTIRNNIAYLTGECGNASEALRLFKLLLPDLKRVLGPRHPNTLLAADSINHLKGYQ</sequence>
<dbReference type="InterPro" id="IPR011990">
    <property type="entry name" value="TPR-like_helical_dom_sf"/>
</dbReference>
<dbReference type="OrthoDB" id="3884841at2"/>
<reference evidence="3 4" key="1">
    <citation type="submission" date="2016-10" db="EMBL/GenBank/DDBJ databases">
        <authorList>
            <person name="de Groot N.N."/>
        </authorList>
    </citation>
    <scope>NUCLEOTIDE SEQUENCE [LARGE SCALE GENOMIC DNA]</scope>
    <source>
        <strain evidence="3 4">Nv1</strain>
    </source>
</reference>
<evidence type="ECO:0000256" key="1">
    <source>
        <dbReference type="ARBA" id="ARBA00022737"/>
    </source>
</evidence>
<evidence type="ECO:0000259" key="2">
    <source>
        <dbReference type="Pfam" id="PF24883"/>
    </source>
</evidence>
<dbReference type="Proteomes" id="UP000198620">
    <property type="component" value="Unassembled WGS sequence"/>
</dbReference>
<evidence type="ECO:0000313" key="3">
    <source>
        <dbReference type="EMBL" id="SEK65570.1"/>
    </source>
</evidence>
<keyword evidence="4" id="KW-1185">Reference proteome</keyword>
<dbReference type="PANTHER" id="PTHR46082:SF6">
    <property type="entry name" value="AAA+ ATPASE DOMAIN-CONTAINING PROTEIN-RELATED"/>
    <property type="match status" value="1"/>
</dbReference>
<dbReference type="InterPro" id="IPR053137">
    <property type="entry name" value="NLR-like"/>
</dbReference>
<accession>A0A1H7IV89</accession>
<gene>
    <name evidence="3" type="ORF">SAMN05216387_102289</name>
</gene>
<keyword evidence="1" id="KW-0677">Repeat</keyword>
<feature type="domain" description="Nephrocystin 3-like N-terminal" evidence="2">
    <location>
        <begin position="269"/>
        <end position="415"/>
    </location>
</feature>